<evidence type="ECO:0000313" key="1">
    <source>
        <dbReference type="EMBL" id="GAH86127.1"/>
    </source>
</evidence>
<name>X1IWM7_9ZZZZ</name>
<accession>X1IWM7</accession>
<organism evidence="1">
    <name type="scientific">marine sediment metagenome</name>
    <dbReference type="NCBI Taxonomy" id="412755"/>
    <lineage>
        <taxon>unclassified sequences</taxon>
        <taxon>metagenomes</taxon>
        <taxon>ecological metagenomes</taxon>
    </lineage>
</organism>
<proteinExistence type="predicted"/>
<feature type="non-terminal residue" evidence="1">
    <location>
        <position position="1"/>
    </location>
</feature>
<sequence length="50" mass="5831">NQFVRLDVGIAVCHFDLSAKELEMKGKWEFEEPTIHRPNGLKYIVSWIGQ</sequence>
<dbReference type="AlphaFoldDB" id="X1IWM7"/>
<protein>
    <submittedName>
        <fullName evidence="1">Uncharacterized protein</fullName>
    </submittedName>
</protein>
<dbReference type="EMBL" id="BARU01041219">
    <property type="protein sequence ID" value="GAH86127.1"/>
    <property type="molecule type" value="Genomic_DNA"/>
</dbReference>
<reference evidence="1" key="1">
    <citation type="journal article" date="2014" name="Front. Microbiol.">
        <title>High frequency of phylogenetically diverse reductive dehalogenase-homologous genes in deep subseafloor sedimentary metagenomes.</title>
        <authorList>
            <person name="Kawai M."/>
            <person name="Futagami T."/>
            <person name="Toyoda A."/>
            <person name="Takaki Y."/>
            <person name="Nishi S."/>
            <person name="Hori S."/>
            <person name="Arai W."/>
            <person name="Tsubouchi T."/>
            <person name="Morono Y."/>
            <person name="Uchiyama I."/>
            <person name="Ito T."/>
            <person name="Fujiyama A."/>
            <person name="Inagaki F."/>
            <person name="Takami H."/>
        </authorList>
    </citation>
    <scope>NUCLEOTIDE SEQUENCE</scope>
    <source>
        <strain evidence="1">Expedition CK06-06</strain>
    </source>
</reference>
<comment type="caution">
    <text evidence="1">The sequence shown here is derived from an EMBL/GenBank/DDBJ whole genome shotgun (WGS) entry which is preliminary data.</text>
</comment>
<gene>
    <name evidence="1" type="ORF">S03H2_63591</name>
</gene>